<dbReference type="PANTHER" id="PTHR12270:SF52">
    <property type="entry name" value="GLYCOSYLTRANSFERASE-LIKE PROTEIN GNT13-RELATED"/>
    <property type="match status" value="1"/>
</dbReference>
<feature type="transmembrane region" description="Helical" evidence="8">
    <location>
        <begin position="21"/>
        <end position="40"/>
    </location>
</feature>
<dbReference type="EMBL" id="JAQMWT010000162">
    <property type="protein sequence ID" value="KAJ8608717.1"/>
    <property type="molecule type" value="Genomic_DNA"/>
</dbReference>
<dbReference type="InterPro" id="IPR051292">
    <property type="entry name" value="Xyl/GlcA_transferase"/>
</dbReference>
<dbReference type="PANTHER" id="PTHR12270">
    <property type="entry name" value="GLYCOSYLTRANSFERASE-RELATED"/>
    <property type="match status" value="1"/>
</dbReference>
<evidence type="ECO:0000256" key="5">
    <source>
        <dbReference type="ARBA" id="ARBA00023136"/>
    </source>
</evidence>
<evidence type="ECO:0000256" key="7">
    <source>
        <dbReference type="SAM" id="MobiDB-lite"/>
    </source>
</evidence>
<dbReference type="GO" id="GO:0015020">
    <property type="term" value="F:glucuronosyltransferase activity"/>
    <property type="evidence" value="ECO:0007669"/>
    <property type="project" value="TreeGrafter"/>
</dbReference>
<evidence type="ECO:0000313" key="9">
    <source>
        <dbReference type="EMBL" id="KAJ8608717.1"/>
    </source>
</evidence>
<keyword evidence="10" id="KW-1185">Reference proteome</keyword>
<keyword evidence="5 8" id="KW-0472">Membrane</keyword>
<evidence type="ECO:0000256" key="2">
    <source>
        <dbReference type="ARBA" id="ARBA00022692"/>
    </source>
</evidence>
<evidence type="ECO:0000313" key="10">
    <source>
        <dbReference type="Proteomes" id="UP001230188"/>
    </source>
</evidence>
<sequence>MRRRTRERRGVHRRGSSERTFYIVVVVVTCGIISSLFHHATAVANPTSSSEAEPEPVESKKNATKRRGARNSCDLFDLRRQQGRSRGAKLRKVVSGFESIDRHAEELGSLAQRQWLPAHCPINFTLVTQATPERLWMLRWICQRWEGPIVLAVYTDRSTVVEKETSCGDRVDYRIVPATKEVFARHNAYPVNRLRNLAISRVKTSHFLMSDVDLWPDVFLLRRLQALAEAEPDVFRDPWRAIVVPAFARDVKTECSSSTAASDSQSTYRMAECHREAEQMPSNFVELKDCIISKQCHIFDRFNMDGHGTTDYRSWLRQENGVRDIPCFLSNRYEPYVVLAHTPDRPKFEEQFTGYGKNKIQNLVHLRYVGWKFAVLARSFLTHFPHHKSAARIQWENKATPPSQQQGADAATDVDAQHRSHMDKLYRNFLDALIAVYGSPGARDDVVRICNA</sequence>
<keyword evidence="2 8" id="KW-0812">Transmembrane</keyword>
<keyword evidence="4 8" id="KW-1133">Transmembrane helix</keyword>
<keyword evidence="3" id="KW-0735">Signal-anchor</keyword>
<gene>
    <name evidence="9" type="ORF">CTAYLR_009656</name>
</gene>
<dbReference type="GO" id="GO:0016020">
    <property type="term" value="C:membrane"/>
    <property type="evidence" value="ECO:0007669"/>
    <property type="project" value="UniProtKB-SubCell"/>
</dbReference>
<dbReference type="Pfam" id="PF13896">
    <property type="entry name" value="Glyco_transf_49"/>
    <property type="match status" value="1"/>
</dbReference>
<proteinExistence type="predicted"/>
<reference evidence="9" key="1">
    <citation type="submission" date="2023-01" db="EMBL/GenBank/DDBJ databases">
        <title>Metagenome sequencing of chrysophaentin producing Chrysophaeum taylorii.</title>
        <authorList>
            <person name="Davison J."/>
            <person name="Bewley C."/>
        </authorList>
    </citation>
    <scope>NUCLEOTIDE SEQUENCE</scope>
    <source>
        <strain evidence="9">NIES-1699</strain>
    </source>
</reference>
<evidence type="ECO:0000256" key="6">
    <source>
        <dbReference type="ARBA" id="ARBA00023180"/>
    </source>
</evidence>
<evidence type="ECO:0000256" key="3">
    <source>
        <dbReference type="ARBA" id="ARBA00022968"/>
    </source>
</evidence>
<evidence type="ECO:0000256" key="4">
    <source>
        <dbReference type="ARBA" id="ARBA00022989"/>
    </source>
</evidence>
<accession>A0AAD7ULD9</accession>
<protein>
    <submittedName>
        <fullName evidence="9">Uncharacterized protein</fullName>
    </submittedName>
</protein>
<evidence type="ECO:0000256" key="1">
    <source>
        <dbReference type="ARBA" id="ARBA00004606"/>
    </source>
</evidence>
<comment type="subcellular location">
    <subcellularLocation>
        <location evidence="1">Membrane</location>
        <topology evidence="1">Single-pass type II membrane protein</topology>
    </subcellularLocation>
</comment>
<keyword evidence="6" id="KW-0325">Glycoprotein</keyword>
<evidence type="ECO:0000256" key="8">
    <source>
        <dbReference type="SAM" id="Phobius"/>
    </source>
</evidence>
<name>A0AAD7ULD9_9STRA</name>
<dbReference type="Proteomes" id="UP001230188">
    <property type="component" value="Unassembled WGS sequence"/>
</dbReference>
<feature type="region of interest" description="Disordered" evidence="7">
    <location>
        <begin position="45"/>
        <end position="69"/>
    </location>
</feature>
<dbReference type="GO" id="GO:0035269">
    <property type="term" value="P:protein O-linked glycosylation via mannose"/>
    <property type="evidence" value="ECO:0007669"/>
    <property type="project" value="TreeGrafter"/>
</dbReference>
<dbReference type="GO" id="GO:0042285">
    <property type="term" value="F:xylosyltransferase activity"/>
    <property type="evidence" value="ECO:0007669"/>
    <property type="project" value="TreeGrafter"/>
</dbReference>
<organism evidence="9 10">
    <name type="scientific">Chrysophaeum taylorii</name>
    <dbReference type="NCBI Taxonomy" id="2483200"/>
    <lineage>
        <taxon>Eukaryota</taxon>
        <taxon>Sar</taxon>
        <taxon>Stramenopiles</taxon>
        <taxon>Ochrophyta</taxon>
        <taxon>Pelagophyceae</taxon>
        <taxon>Pelagomonadales</taxon>
        <taxon>Pelagomonadaceae</taxon>
        <taxon>Chrysophaeum</taxon>
    </lineage>
</organism>
<dbReference type="AlphaFoldDB" id="A0AAD7ULD9"/>
<comment type="caution">
    <text evidence="9">The sequence shown here is derived from an EMBL/GenBank/DDBJ whole genome shotgun (WGS) entry which is preliminary data.</text>
</comment>